<dbReference type="PIRSF" id="PIRSF039020">
    <property type="entry name" value="EhpR"/>
    <property type="match status" value="1"/>
</dbReference>
<name>A0A4Q1HSI0_9BURK</name>
<dbReference type="RefSeq" id="WP_129148453.1">
    <property type="nucleotide sequence ID" value="NZ_JBHSDO010000016.1"/>
</dbReference>
<dbReference type="OrthoDB" id="9806945at2"/>
<proteinExistence type="predicted"/>
<accession>A0A4Q1HSI0</accession>
<dbReference type="EMBL" id="PYAL01000001">
    <property type="protein sequence ID" value="RXN93443.1"/>
    <property type="molecule type" value="Genomic_DNA"/>
</dbReference>
<evidence type="ECO:0000313" key="2">
    <source>
        <dbReference type="EMBL" id="RXN93443.1"/>
    </source>
</evidence>
<dbReference type="InterPro" id="IPR004360">
    <property type="entry name" value="Glyas_Fos-R_dOase_dom"/>
</dbReference>
<reference evidence="2 3" key="1">
    <citation type="journal article" date="2017" name="Int. J. Syst. Evol. Microbiol.">
        <title>Achromobacter aloeverae sp. nov., isolated from the root of Aloe vera (L.) Burm.f.</title>
        <authorList>
            <person name="Kuncharoen N."/>
            <person name="Muramatsu Y."/>
            <person name="Shibata C."/>
            <person name="Kamakura Y."/>
            <person name="Nakagawa Y."/>
            <person name="Tanasupawat S."/>
        </authorList>
    </citation>
    <scope>NUCLEOTIDE SEQUENCE [LARGE SCALE GENOMIC DNA]</scope>
    <source>
        <strain evidence="2 3">AVA-1</strain>
    </source>
</reference>
<gene>
    <name evidence="2" type="ORF">C7R54_01650</name>
</gene>
<dbReference type="SUPFAM" id="SSF54593">
    <property type="entry name" value="Glyoxalase/Bleomycin resistance protein/Dihydroxybiphenyl dioxygenase"/>
    <property type="match status" value="1"/>
</dbReference>
<dbReference type="InterPro" id="IPR026275">
    <property type="entry name" value="Glyoxalase/dOase/EhpR"/>
</dbReference>
<dbReference type="Pfam" id="PF00903">
    <property type="entry name" value="Glyoxalase"/>
    <property type="match status" value="1"/>
</dbReference>
<dbReference type="AlphaFoldDB" id="A0A4Q1HSI0"/>
<dbReference type="PROSITE" id="PS51819">
    <property type="entry name" value="VOC"/>
    <property type="match status" value="1"/>
</dbReference>
<keyword evidence="3" id="KW-1185">Reference proteome</keyword>
<dbReference type="Gene3D" id="3.30.720.110">
    <property type="match status" value="1"/>
</dbReference>
<dbReference type="Gene3D" id="3.30.720.120">
    <property type="match status" value="1"/>
</dbReference>
<organism evidence="2 3">
    <name type="scientific">Achromobacter aloeverae</name>
    <dbReference type="NCBI Taxonomy" id="1750518"/>
    <lineage>
        <taxon>Bacteria</taxon>
        <taxon>Pseudomonadati</taxon>
        <taxon>Pseudomonadota</taxon>
        <taxon>Betaproteobacteria</taxon>
        <taxon>Burkholderiales</taxon>
        <taxon>Alcaligenaceae</taxon>
        <taxon>Achromobacter</taxon>
    </lineage>
</organism>
<protein>
    <submittedName>
        <fullName evidence="2">Drug:proton antiporter</fullName>
    </submittedName>
</protein>
<dbReference type="Proteomes" id="UP000290849">
    <property type="component" value="Unassembled WGS sequence"/>
</dbReference>
<evidence type="ECO:0000259" key="1">
    <source>
        <dbReference type="PROSITE" id="PS51819"/>
    </source>
</evidence>
<evidence type="ECO:0000313" key="3">
    <source>
        <dbReference type="Proteomes" id="UP000290849"/>
    </source>
</evidence>
<dbReference type="InterPro" id="IPR037523">
    <property type="entry name" value="VOC_core"/>
</dbReference>
<feature type="domain" description="VOC" evidence="1">
    <location>
        <begin position="3"/>
        <end position="119"/>
    </location>
</feature>
<comment type="caution">
    <text evidence="2">The sequence shown here is derived from an EMBL/GenBank/DDBJ whole genome shotgun (WGS) entry which is preliminary data.</text>
</comment>
<dbReference type="InterPro" id="IPR029068">
    <property type="entry name" value="Glyas_Bleomycin-R_OHBP_Dase"/>
</dbReference>
<sequence>MTHPNHIILYVEDAAQSARFYAQLLDKPAIEAMPTFALFLLDGGLKLGLWTRQAVIPAATPVGGSEIGFTLPDDAAVDATYARWTKLGLKILQTPQKVDFGYTFTAQDPDGHRLRAYHVFAD</sequence>